<name>A0A1D7UUT8_9LEPT</name>
<dbReference type="Proteomes" id="UP000094197">
    <property type="component" value="Chromosome 1"/>
</dbReference>
<accession>A0A1D7UUT8</accession>
<evidence type="ECO:0000313" key="1">
    <source>
        <dbReference type="EMBL" id="AOP33370.1"/>
    </source>
</evidence>
<evidence type="ECO:0000313" key="2">
    <source>
        <dbReference type="Proteomes" id="UP000094197"/>
    </source>
</evidence>
<organism evidence="1 2">
    <name type="scientific">Leptospira tipperaryensis</name>
    <dbReference type="NCBI Taxonomy" id="2564040"/>
    <lineage>
        <taxon>Bacteria</taxon>
        <taxon>Pseudomonadati</taxon>
        <taxon>Spirochaetota</taxon>
        <taxon>Spirochaetia</taxon>
        <taxon>Leptospirales</taxon>
        <taxon>Leptospiraceae</taxon>
        <taxon>Leptospira</taxon>
    </lineage>
</organism>
<dbReference type="EMBL" id="CP015217">
    <property type="protein sequence ID" value="AOP33370.1"/>
    <property type="molecule type" value="Genomic_DNA"/>
</dbReference>
<keyword evidence="2" id="KW-1185">Reference proteome</keyword>
<dbReference type="KEGG" id="laj:A0128_05630"/>
<protein>
    <submittedName>
        <fullName evidence="1">Uncharacterized protein</fullName>
    </submittedName>
</protein>
<reference evidence="1 2" key="1">
    <citation type="submission" date="2016-04" db="EMBL/GenBank/DDBJ databases">
        <title>Complete genome seqeunce of Leptospira alstonii serovar Room22.</title>
        <authorList>
            <person name="Nally J.E."/>
            <person name="Bayles D.O."/>
            <person name="Hurley D."/>
            <person name="Fanning S."/>
            <person name="McMahon B.J."/>
            <person name="Arent Z."/>
        </authorList>
    </citation>
    <scope>NUCLEOTIDE SEQUENCE [LARGE SCALE GENOMIC DNA]</scope>
    <source>
        <strain evidence="1 2">GWTS #1</strain>
    </source>
</reference>
<gene>
    <name evidence="1" type="ORF">A0128_05630</name>
</gene>
<proteinExistence type="predicted"/>
<sequence length="85" mass="9559">MNRRINLSELRQRSVKLTAPPFFGRRGGGWKNSGNFSLSQNHNFARKIPIVGTPTITPLKITAPSSFNFPIRTLGSEQISKSEFR</sequence>
<dbReference type="AlphaFoldDB" id="A0A1D7UUT8"/>